<name>A0A848AS06_9BACT</name>
<dbReference type="Gene3D" id="3.20.20.80">
    <property type="entry name" value="Glycosidases"/>
    <property type="match status" value="1"/>
</dbReference>
<evidence type="ECO:0000313" key="3">
    <source>
        <dbReference type="Proteomes" id="UP000576225"/>
    </source>
</evidence>
<dbReference type="InterPro" id="IPR038901">
    <property type="entry name" value="HEXDC-like"/>
</dbReference>
<dbReference type="Proteomes" id="UP000576225">
    <property type="component" value="Unassembled WGS sequence"/>
</dbReference>
<dbReference type="EMBL" id="JABAEW010000005">
    <property type="protein sequence ID" value="NMD85781.1"/>
    <property type="molecule type" value="Genomic_DNA"/>
</dbReference>
<dbReference type="Gene3D" id="1.20.120.670">
    <property type="entry name" value="N-acetyl-b-d-glucoasminidase"/>
    <property type="match status" value="1"/>
</dbReference>
<dbReference type="InterPro" id="IPR041063">
    <property type="entry name" value="Glyco_H_20C_C"/>
</dbReference>
<comment type="caution">
    <text evidence="2">The sequence shown here is derived from an EMBL/GenBank/DDBJ whole genome shotgun (WGS) entry which is preliminary data.</text>
</comment>
<dbReference type="CDD" id="cd06565">
    <property type="entry name" value="GH20_GcnA-like"/>
    <property type="match status" value="1"/>
</dbReference>
<accession>A0A848AS06</accession>
<reference evidence="2 3" key="1">
    <citation type="submission" date="2020-04" db="EMBL/GenBank/DDBJ databases">
        <authorList>
            <person name="Hitch T.C.A."/>
            <person name="Wylensek D."/>
            <person name="Clavel T."/>
        </authorList>
    </citation>
    <scope>NUCLEOTIDE SEQUENCE [LARGE SCALE GENOMIC DNA]</scope>
    <source>
        <strain evidence="2 3">COR2-253-APC-1A</strain>
    </source>
</reference>
<gene>
    <name evidence="2" type="ORF">HF882_04205</name>
</gene>
<feature type="domain" description="Glycoside Hydrolase 20C C-terminal" evidence="1">
    <location>
        <begin position="437"/>
        <end position="593"/>
    </location>
</feature>
<evidence type="ECO:0000313" key="2">
    <source>
        <dbReference type="EMBL" id="NMD85781.1"/>
    </source>
</evidence>
<organism evidence="2 3">
    <name type="scientific">Victivallis vadensis</name>
    <dbReference type="NCBI Taxonomy" id="172901"/>
    <lineage>
        <taxon>Bacteria</taxon>
        <taxon>Pseudomonadati</taxon>
        <taxon>Lentisphaerota</taxon>
        <taxon>Lentisphaeria</taxon>
        <taxon>Victivallales</taxon>
        <taxon>Victivallaceae</taxon>
        <taxon>Victivallis</taxon>
    </lineage>
</organism>
<dbReference type="InterPro" id="IPR017853">
    <property type="entry name" value="GH"/>
</dbReference>
<proteinExistence type="predicted"/>
<dbReference type="Pfam" id="PF18088">
    <property type="entry name" value="Glyco_H_20C_C"/>
    <property type="match status" value="1"/>
</dbReference>
<protein>
    <submittedName>
        <fullName evidence="2">Beta-N-acetylhexosaminidase</fullName>
    </submittedName>
</protein>
<dbReference type="GO" id="GO:0015929">
    <property type="term" value="F:hexosaminidase activity"/>
    <property type="evidence" value="ECO:0007669"/>
    <property type="project" value="InterPro"/>
</dbReference>
<dbReference type="PANTHER" id="PTHR21040:SF8">
    <property type="entry name" value="BCDNA.GH04120"/>
    <property type="match status" value="1"/>
</dbReference>
<evidence type="ECO:0000259" key="1">
    <source>
        <dbReference type="Pfam" id="PF18088"/>
    </source>
</evidence>
<dbReference type="SUPFAM" id="SSF51445">
    <property type="entry name" value="(Trans)glycosidases"/>
    <property type="match status" value="1"/>
</dbReference>
<dbReference type="RefSeq" id="WP_168961720.1">
    <property type="nucleotide sequence ID" value="NZ_JABAEW010000005.1"/>
</dbReference>
<dbReference type="PANTHER" id="PTHR21040">
    <property type="entry name" value="BCDNA.GH04120"/>
    <property type="match status" value="1"/>
</dbReference>
<sequence>MIPFTQEAGAALLEELSVDYPQLQKLNPEFVPVQHQGLFLEVEPGSEKFRLSCNTVAAAGRGLGMALSGESGQGHAPFDLLAVMLDVSRNFVPELSWLKRLFRRLALLGFNCVMLYTEDTYQLDGEPFFGYLRGGYTLEELRELDRTARRLGIELVGCIQTLGHLEQVLKWNRAYQPVTDTPRVLLADVPETGNLLRKMIGFWSQALSSRRIHIGMDEAHDFGRGRHQDLYGPADSFRLFSRHLARVAEICREYGLEPMIWSDMYFKINDPERFYRNSILPAEALREVPAGVRLVYWDYYNDRQEHYTDFIEGHRQFGRLPIVASGIWTWSKLWYDHHKTRSTVPPCVNACRQTGVRELIFTMWGDDGGFCHWESASAGLAFAAECVYHTEPDNTRIARRFKAVAAADYGLVTRISAMEGYHRLADGYEFRVRAAVLLYDDPLLRIALRGYRKAIPEVAAERHAVFLRLLEELKTAGSRSGEINLDLARAVLTALERKTYYHLELDAAWPVRDRKRLARLSREVLPELAAAIEAYAAELRREWLKAARPFGLEVQQIRLAGAIARARETALRIDEFLSGSIPTIPELEAAPEPPWPYEPIPYAQVATASSIL</sequence>
<dbReference type="AlphaFoldDB" id="A0A848AS06"/>